<dbReference type="Proteomes" id="UP000006851">
    <property type="component" value="Chromosome"/>
</dbReference>
<evidence type="ECO:0000256" key="5">
    <source>
        <dbReference type="ARBA" id="ARBA00022683"/>
    </source>
</evidence>
<feature type="transmembrane region" description="Helical" evidence="9">
    <location>
        <begin position="247"/>
        <end position="268"/>
    </location>
</feature>
<evidence type="ECO:0000256" key="2">
    <source>
        <dbReference type="ARBA" id="ARBA00022448"/>
    </source>
</evidence>
<dbReference type="AlphaFoldDB" id="F2N7I5"/>
<comment type="subcellular location">
    <subcellularLocation>
        <location evidence="1">Cell membrane</location>
        <topology evidence="1">Multi-pass membrane protein</topology>
    </subcellularLocation>
</comment>
<evidence type="ECO:0000256" key="4">
    <source>
        <dbReference type="ARBA" id="ARBA00022597"/>
    </source>
</evidence>
<keyword evidence="2" id="KW-0813">Transport</keyword>
<dbReference type="PROSITE" id="PS51108">
    <property type="entry name" value="PTS_EIID"/>
    <property type="match status" value="1"/>
</dbReference>
<dbReference type="InterPro" id="IPR050303">
    <property type="entry name" value="GatZ_KbaZ_carbometab"/>
</dbReference>
<keyword evidence="3" id="KW-1003">Cell membrane</keyword>
<dbReference type="OrthoDB" id="9811533at2"/>
<keyword evidence="5" id="KW-0598">Phosphotransferase system</keyword>
<dbReference type="EMBL" id="CP002628">
    <property type="protein sequence ID" value="AEB06801.1"/>
    <property type="molecule type" value="Genomic_DNA"/>
</dbReference>
<keyword evidence="4" id="KW-0762">Sugar transport</keyword>
<proteinExistence type="predicted"/>
<keyword evidence="8 9" id="KW-0472">Membrane</keyword>
<evidence type="ECO:0000256" key="1">
    <source>
        <dbReference type="ARBA" id="ARBA00004651"/>
    </source>
</evidence>
<sequence length="295" mass="31796">MAESIENTSDAVTEINCATNQPEEITKRDVAIAWLRFYFADEIPHCFDRYIAPALTWALMPILRKLYKSKTDLAAAYQRHLLFFNTQISWGGGTLTGISASLEVARAKEMAAGVDITIDDDLIYNSKAGLMGALSGIGDSIDSGTIQYIFIAIALPWAQAGNPIGALFPFIGFSLYQLVIGWYFANLGFKLGKSAATEIVGTQMQVIIEALSILGLFMMGILAANYVTVASSLSFTLSGKEFVIQDILNTIMPGLLPLLTVGGVYLYFVKKGMNVTKALLGLTLVLGVLAAVGIL</sequence>
<dbReference type="eggNOG" id="COG3716">
    <property type="taxonomic scope" value="Bacteria"/>
</dbReference>
<dbReference type="GO" id="GO:0005886">
    <property type="term" value="C:plasma membrane"/>
    <property type="evidence" value="ECO:0007669"/>
    <property type="project" value="UniProtKB-SubCell"/>
</dbReference>
<keyword evidence="7 9" id="KW-1133">Transmembrane helix</keyword>
<protein>
    <submittedName>
        <fullName evidence="10">PTS system IID component, Man family</fullName>
    </submittedName>
</protein>
<dbReference type="GO" id="GO:0009401">
    <property type="term" value="P:phosphoenolpyruvate-dependent sugar phosphotransferase system"/>
    <property type="evidence" value="ECO:0007669"/>
    <property type="project" value="UniProtKB-KW"/>
</dbReference>
<evidence type="ECO:0000313" key="11">
    <source>
        <dbReference type="Proteomes" id="UP000006851"/>
    </source>
</evidence>
<evidence type="ECO:0000313" key="10">
    <source>
        <dbReference type="EMBL" id="AEB06801.1"/>
    </source>
</evidence>
<feature type="transmembrane region" description="Helical" evidence="9">
    <location>
        <begin position="166"/>
        <end position="185"/>
    </location>
</feature>
<keyword evidence="11" id="KW-1185">Reference proteome</keyword>
<feature type="transmembrane region" description="Helical" evidence="9">
    <location>
        <begin position="275"/>
        <end position="294"/>
    </location>
</feature>
<dbReference type="KEGG" id="cgo:Corgl_0687"/>
<accession>F2N7I5</accession>
<organism evidence="10 11">
    <name type="scientific">Coriobacterium glomerans (strain ATCC 49209 / DSM 20642 / JCM 10262 / PW2)</name>
    <dbReference type="NCBI Taxonomy" id="700015"/>
    <lineage>
        <taxon>Bacteria</taxon>
        <taxon>Bacillati</taxon>
        <taxon>Actinomycetota</taxon>
        <taxon>Coriobacteriia</taxon>
        <taxon>Coriobacteriales</taxon>
        <taxon>Coriobacteriaceae</taxon>
        <taxon>Coriobacterium</taxon>
    </lineage>
</organism>
<name>F2N7I5_CORGP</name>
<feature type="transmembrane region" description="Helical" evidence="9">
    <location>
        <begin position="206"/>
        <end position="227"/>
    </location>
</feature>
<evidence type="ECO:0000256" key="7">
    <source>
        <dbReference type="ARBA" id="ARBA00022989"/>
    </source>
</evidence>
<dbReference type="HOGENOM" id="CLU_060742_0_1_11"/>
<dbReference type="RefSeq" id="WP_013708544.1">
    <property type="nucleotide sequence ID" value="NC_015389.1"/>
</dbReference>
<dbReference type="Pfam" id="PF03613">
    <property type="entry name" value="EIID-AGA"/>
    <property type="match status" value="1"/>
</dbReference>
<dbReference type="InterPro" id="IPR004704">
    <property type="entry name" value="PTS_IID_man"/>
</dbReference>
<reference evidence="11" key="1">
    <citation type="journal article" date="2013" name="Stand. Genomic Sci.">
        <title>Complete genome sequence of Coriobacterium glomerans type strain (PW2(T)) from the midgut of Pyrrhocoris apterus L. (red soldier bug).</title>
        <authorList>
            <person name="Stackebrandt E."/>
            <person name="Zeytun A."/>
            <person name="Lapidus A."/>
            <person name="Nolan M."/>
            <person name="Lucas S."/>
            <person name="Hammon N."/>
            <person name="Deshpande S."/>
            <person name="Cheng J.F."/>
            <person name="Tapia R."/>
            <person name="Goodwin L.A."/>
            <person name="Pitluck S."/>
            <person name="Liolios K."/>
            <person name="Pagani I."/>
            <person name="Ivanova N."/>
            <person name="Mavromatis K."/>
            <person name="Mikhailova N."/>
            <person name="Huntemann M."/>
            <person name="Pati A."/>
            <person name="Chen A."/>
            <person name="Palaniappan K."/>
            <person name="Chang Y.J."/>
            <person name="Land M."/>
            <person name="Hauser L."/>
            <person name="Rohde M."/>
            <person name="Pukall R."/>
            <person name="Goker M."/>
            <person name="Detter J.C."/>
            <person name="Woyke T."/>
            <person name="Bristow J."/>
            <person name="Eisen J.A."/>
            <person name="Markowitz V."/>
            <person name="Hugenholtz P."/>
            <person name="Kyrpides N.C."/>
            <person name="Klenk H.P."/>
        </authorList>
    </citation>
    <scope>NUCLEOTIDE SEQUENCE</scope>
    <source>
        <strain evidence="11">ATCC 49209 / DSM 20642 / JCM 10262 / PW2</strain>
    </source>
</reference>
<keyword evidence="6 9" id="KW-0812">Transmembrane</keyword>
<evidence type="ECO:0000256" key="6">
    <source>
        <dbReference type="ARBA" id="ARBA00022692"/>
    </source>
</evidence>
<dbReference type="PANTHER" id="PTHR32502">
    <property type="entry name" value="N-ACETYLGALACTOSAMINE PERMEASE II COMPONENT-RELATED"/>
    <property type="match status" value="1"/>
</dbReference>
<dbReference type="STRING" id="700015.Corgl_0687"/>
<gene>
    <name evidence="10" type="ordered locus">Corgl_0687</name>
</gene>
<evidence type="ECO:0000256" key="3">
    <source>
        <dbReference type="ARBA" id="ARBA00022475"/>
    </source>
</evidence>
<evidence type="ECO:0000256" key="8">
    <source>
        <dbReference type="ARBA" id="ARBA00023136"/>
    </source>
</evidence>
<dbReference type="PANTHER" id="PTHR32502:SF5">
    <property type="entry name" value="N-ACETYLGALACTOSAMINE PERMEASE IID COMPONENT-RELATED"/>
    <property type="match status" value="1"/>
</dbReference>
<evidence type="ECO:0000256" key="9">
    <source>
        <dbReference type="SAM" id="Phobius"/>
    </source>
</evidence>